<dbReference type="EMBL" id="JACJVP010000044">
    <property type="protein sequence ID" value="MBB6674169.1"/>
    <property type="molecule type" value="Genomic_DNA"/>
</dbReference>
<comment type="caution">
    <text evidence="1">The sequence shown here is derived from an EMBL/GenBank/DDBJ whole genome shotgun (WGS) entry which is preliminary data.</text>
</comment>
<proteinExistence type="predicted"/>
<dbReference type="Proteomes" id="UP000547209">
    <property type="component" value="Unassembled WGS sequence"/>
</dbReference>
<gene>
    <name evidence="1" type="ORF">H7C19_26150</name>
</gene>
<accession>A0A7X0VIY7</accession>
<keyword evidence="2" id="KW-1185">Reference proteome</keyword>
<organism evidence="1 2">
    <name type="scientific">Cohnella nanjingensis</name>
    <dbReference type="NCBI Taxonomy" id="1387779"/>
    <lineage>
        <taxon>Bacteria</taxon>
        <taxon>Bacillati</taxon>
        <taxon>Bacillota</taxon>
        <taxon>Bacilli</taxon>
        <taxon>Bacillales</taxon>
        <taxon>Paenibacillaceae</taxon>
        <taxon>Cohnella</taxon>
    </lineage>
</organism>
<dbReference type="AlphaFoldDB" id="A0A7X0VIY7"/>
<evidence type="ECO:0000313" key="2">
    <source>
        <dbReference type="Proteomes" id="UP000547209"/>
    </source>
</evidence>
<evidence type="ECO:0000313" key="1">
    <source>
        <dbReference type="EMBL" id="MBB6674169.1"/>
    </source>
</evidence>
<name>A0A7X0VIY7_9BACL</name>
<sequence>MLKHHKPDRPEYLHLADKIGRRLLQAAAALAIALVLAQGALHVPALRHLLTVVDSWEGIPYRTG</sequence>
<reference evidence="1 2" key="1">
    <citation type="submission" date="2020-08" db="EMBL/GenBank/DDBJ databases">
        <title>Cohnella phylogeny.</title>
        <authorList>
            <person name="Dunlap C."/>
        </authorList>
    </citation>
    <scope>NUCLEOTIDE SEQUENCE [LARGE SCALE GENOMIC DNA]</scope>
    <source>
        <strain evidence="1 2">DSM 28246</strain>
    </source>
</reference>
<dbReference type="RefSeq" id="WP_185672026.1">
    <property type="nucleotide sequence ID" value="NZ_JACJVP010000044.1"/>
</dbReference>
<protein>
    <submittedName>
        <fullName evidence="1">Uncharacterized protein</fullName>
    </submittedName>
</protein>